<evidence type="ECO:0000313" key="2">
    <source>
        <dbReference type="Proteomes" id="UP001234297"/>
    </source>
</evidence>
<organism evidence="1 2">
    <name type="scientific">Persea americana</name>
    <name type="common">Avocado</name>
    <dbReference type="NCBI Taxonomy" id="3435"/>
    <lineage>
        <taxon>Eukaryota</taxon>
        <taxon>Viridiplantae</taxon>
        <taxon>Streptophyta</taxon>
        <taxon>Embryophyta</taxon>
        <taxon>Tracheophyta</taxon>
        <taxon>Spermatophyta</taxon>
        <taxon>Magnoliopsida</taxon>
        <taxon>Magnoliidae</taxon>
        <taxon>Laurales</taxon>
        <taxon>Lauraceae</taxon>
        <taxon>Persea</taxon>
    </lineage>
</organism>
<sequence>MSRVVQIEEAEKEKMRVKMQEYLQLSMLILTLIEEIMIGEDKLIHFSGVEMGLASTIVLRGASFHVLDEAERSLHDALCVLSQTVTDGRVLLRVGWPEMVMAKEVDELARKTPGKKSLAFETFSRALQAILTIISDNASLDSAELIARLRAEHQKEGCTAGIDVISGAVGGLEKLGISESFKVKQAVLLSATEAAEMISRVDEIITRAPRKREDRISDSSVVDPQLIISHKFPETTLTYTERDVALYALGVGACTRDALDDKELKYVYHKDGESFIQVLPTFAALFPFRLVSNIEQLPGLQFDPRLLLHGQQYIEIYRPLPSSCSIRNKTEVAGLHDKGKATVLEIETTSYHKDSGEALCMNRSTIYLRGAGGFSKSSPLYSYSKYPTNQVSPINIPNCKPFAAYEECTHESQALLYRLSGDHNPLHSDPTIARIAGFSRPILHGLCTLGFAVRAIIKCLGSGDPTIVKSILGRFLLHVYPGETLITEMWLENSRVLYQTKVRERNRTVLSGYVVLNHIPPLL</sequence>
<gene>
    <name evidence="1" type="ORF">MRB53_033367</name>
</gene>
<dbReference type="EMBL" id="CM056819">
    <property type="protein sequence ID" value="KAJ8624837.1"/>
    <property type="molecule type" value="Genomic_DNA"/>
</dbReference>
<dbReference type="Proteomes" id="UP001234297">
    <property type="component" value="Chromosome 11"/>
</dbReference>
<keyword evidence="2" id="KW-1185">Reference proteome</keyword>
<proteinExistence type="predicted"/>
<name>A0ACC2KUG2_PERAE</name>
<reference evidence="1 2" key="1">
    <citation type="journal article" date="2022" name="Hortic Res">
        <title>A haplotype resolved chromosomal level avocado genome allows analysis of novel avocado genes.</title>
        <authorList>
            <person name="Nath O."/>
            <person name="Fletcher S.J."/>
            <person name="Hayward A."/>
            <person name="Shaw L.M."/>
            <person name="Masouleh A.K."/>
            <person name="Furtado A."/>
            <person name="Henry R.J."/>
            <person name="Mitter N."/>
        </authorList>
    </citation>
    <scope>NUCLEOTIDE SEQUENCE [LARGE SCALE GENOMIC DNA]</scope>
    <source>
        <strain evidence="2">cv. Hass</strain>
    </source>
</reference>
<comment type="caution">
    <text evidence="1">The sequence shown here is derived from an EMBL/GenBank/DDBJ whole genome shotgun (WGS) entry which is preliminary data.</text>
</comment>
<evidence type="ECO:0000313" key="1">
    <source>
        <dbReference type="EMBL" id="KAJ8624837.1"/>
    </source>
</evidence>
<accession>A0ACC2KUG2</accession>
<protein>
    <submittedName>
        <fullName evidence="1">Uncharacterized protein</fullName>
    </submittedName>
</protein>